<dbReference type="PRINTS" id="PR00080">
    <property type="entry name" value="SDRFAMILY"/>
</dbReference>
<protein>
    <submittedName>
        <fullName evidence="3">4-formylbenzenesulfonate dehydrogenase TsaC1/TsaC2</fullName>
    </submittedName>
</protein>
<reference evidence="4" key="1">
    <citation type="submission" date="2014-03" db="EMBL/GenBank/DDBJ databases">
        <authorList>
            <person name="Urmite Genomes U."/>
        </authorList>
    </citation>
    <scope>NUCLEOTIDE SEQUENCE [LARGE SCALE GENOMIC DNA]</scope>
    <source>
        <strain evidence="4">HD-03</strain>
    </source>
</reference>
<dbReference type="Pfam" id="PF13561">
    <property type="entry name" value="adh_short_C2"/>
    <property type="match status" value="1"/>
</dbReference>
<keyword evidence="4" id="KW-1185">Reference proteome</keyword>
<dbReference type="Proteomes" id="UP000028868">
    <property type="component" value="Unassembled WGS sequence"/>
</dbReference>
<dbReference type="GO" id="GO:0008206">
    <property type="term" value="P:bile acid metabolic process"/>
    <property type="evidence" value="ECO:0007669"/>
    <property type="project" value="UniProtKB-ARBA"/>
</dbReference>
<dbReference type="InterPro" id="IPR036291">
    <property type="entry name" value="NAD(P)-bd_dom_sf"/>
</dbReference>
<dbReference type="AlphaFoldDB" id="A0A024P374"/>
<dbReference type="InterPro" id="IPR020904">
    <property type="entry name" value="Sc_DH/Rdtase_CS"/>
</dbReference>
<dbReference type="SUPFAM" id="SSF51735">
    <property type="entry name" value="NAD(P)-binding Rossmann-fold domains"/>
    <property type="match status" value="1"/>
</dbReference>
<evidence type="ECO:0000256" key="1">
    <source>
        <dbReference type="ARBA" id="ARBA00006484"/>
    </source>
</evidence>
<name>A0A024P374_9BACI</name>
<dbReference type="GO" id="GO:0016491">
    <property type="term" value="F:oxidoreductase activity"/>
    <property type="evidence" value="ECO:0007669"/>
    <property type="project" value="UniProtKB-KW"/>
</dbReference>
<proteinExistence type="inferred from homology"/>
<dbReference type="PROSITE" id="PS00061">
    <property type="entry name" value="ADH_SHORT"/>
    <property type="match status" value="1"/>
</dbReference>
<dbReference type="NCBIfam" id="NF005559">
    <property type="entry name" value="PRK07231.1"/>
    <property type="match status" value="1"/>
</dbReference>
<comment type="caution">
    <text evidence="3">The sequence shown here is derived from an EMBL/GenBank/DDBJ whole genome shotgun (WGS) entry which is preliminary data.</text>
</comment>
<dbReference type="PANTHER" id="PTHR24321:SF8">
    <property type="entry name" value="ESTRADIOL 17-BETA-DEHYDROGENASE 8-RELATED"/>
    <property type="match status" value="1"/>
</dbReference>
<accession>A0A024P374</accession>
<comment type="similarity">
    <text evidence="1">Belongs to the short-chain dehydrogenases/reductases (SDR) family.</text>
</comment>
<organism evidence="3 4">
    <name type="scientific">Halobacillus karajensis</name>
    <dbReference type="NCBI Taxonomy" id="195088"/>
    <lineage>
        <taxon>Bacteria</taxon>
        <taxon>Bacillati</taxon>
        <taxon>Bacillota</taxon>
        <taxon>Bacilli</taxon>
        <taxon>Bacillales</taxon>
        <taxon>Bacillaceae</taxon>
        <taxon>Halobacillus</taxon>
    </lineage>
</organism>
<evidence type="ECO:0000313" key="3">
    <source>
        <dbReference type="EMBL" id="CDQ22804.1"/>
    </source>
</evidence>
<reference evidence="3 4" key="2">
    <citation type="submission" date="2014-05" db="EMBL/GenBank/DDBJ databases">
        <title>Draft genome sequence of Halobacillus karajensis HK-03.</title>
        <authorList>
            <person name="Khelaifia S."/>
            <person name="Croce O."/>
            <person name="Lagier J.C."/>
            <person name="Raoult D."/>
        </authorList>
    </citation>
    <scope>NUCLEOTIDE SEQUENCE [LARGE SCALE GENOMIC DNA]</scope>
    <source>
        <strain evidence="3 4">HD-03</strain>
    </source>
</reference>
<dbReference type="RefSeq" id="WP_035506263.1">
    <property type="nucleotide sequence ID" value="NZ_CCDH010000001.1"/>
</dbReference>
<dbReference type="Gene3D" id="3.40.50.720">
    <property type="entry name" value="NAD(P)-binding Rossmann-like Domain"/>
    <property type="match status" value="1"/>
</dbReference>
<evidence type="ECO:0000313" key="4">
    <source>
        <dbReference type="Proteomes" id="UP000028868"/>
    </source>
</evidence>
<dbReference type="FunFam" id="3.40.50.720:FF:000084">
    <property type="entry name" value="Short-chain dehydrogenase reductase"/>
    <property type="match status" value="1"/>
</dbReference>
<dbReference type="EMBL" id="CCDI010000001">
    <property type="protein sequence ID" value="CDQ22804.1"/>
    <property type="molecule type" value="Genomic_DNA"/>
</dbReference>
<sequence length="252" mass="26818">MNFKNKTVVVTGANGGMGKVITERFLKEGAKVAALDLHVDELEVGKEDYLSQLLAIPANLTDEKQVTNAIQQAADFLGGRISILVNTLGIAQSATPIEEVTLDEWDKLMAVNMTSLFLVNKEVVKVMKTKGSGAITNIASIAAERPRPGLNAYVTSKGGAISFTKALAIELAEFNIRVNAINPGPSDTNMLGKFSPRGGDVNKVKEETFKQSVPLGQLVMPEDIAEAVLYLSSDQAKMVTGSVLNVDGGRGL</sequence>
<keyword evidence="2" id="KW-0560">Oxidoreductase</keyword>
<dbReference type="InterPro" id="IPR002347">
    <property type="entry name" value="SDR_fam"/>
</dbReference>
<gene>
    <name evidence="3" type="primary">tsaC1_1</name>
    <name evidence="3" type="ORF">BN983_01021</name>
</gene>
<evidence type="ECO:0000256" key="2">
    <source>
        <dbReference type="ARBA" id="ARBA00023002"/>
    </source>
</evidence>
<dbReference type="PRINTS" id="PR00081">
    <property type="entry name" value="GDHRDH"/>
</dbReference>
<dbReference type="PANTHER" id="PTHR24321">
    <property type="entry name" value="DEHYDROGENASES, SHORT CHAIN"/>
    <property type="match status" value="1"/>
</dbReference>